<gene>
    <name evidence="1" type="ORF">CSSPTR1EN2_LOCUS14304</name>
</gene>
<reference evidence="1" key="1">
    <citation type="submission" date="2024-02" db="EMBL/GenBank/DDBJ databases">
        <authorList>
            <consortium name="ELIXIR-Norway"/>
            <consortium name="Elixir Norway"/>
        </authorList>
    </citation>
    <scope>NUCLEOTIDE SEQUENCE</scope>
</reference>
<evidence type="ECO:0000313" key="2">
    <source>
        <dbReference type="Proteomes" id="UP001497512"/>
    </source>
</evidence>
<keyword evidence="2" id="KW-1185">Reference proteome</keyword>
<dbReference type="Proteomes" id="UP001497512">
    <property type="component" value="Chromosome 3"/>
</dbReference>
<name>A0ABP0UCV0_9BRYO</name>
<sequence length="153" mass="17233">MFLYIMRSYNLPVKKSTILANYLLFQSERSPASDSFTSPSQDLNLLPSKIIVSNPQQQQQAIFKELKCLFVDMVSKASQTVSLQQYCVVLSEFPNVIFHGSVEKSSMMMMISAKHTWCGGGGAKLNSEIKANVLSPLHYVQVMRNHVQLPIFL</sequence>
<protein>
    <submittedName>
        <fullName evidence="1">Uncharacterized protein</fullName>
    </submittedName>
</protein>
<organism evidence="1 2">
    <name type="scientific">Sphagnum troendelagicum</name>
    <dbReference type="NCBI Taxonomy" id="128251"/>
    <lineage>
        <taxon>Eukaryota</taxon>
        <taxon>Viridiplantae</taxon>
        <taxon>Streptophyta</taxon>
        <taxon>Embryophyta</taxon>
        <taxon>Bryophyta</taxon>
        <taxon>Sphagnophytina</taxon>
        <taxon>Sphagnopsida</taxon>
        <taxon>Sphagnales</taxon>
        <taxon>Sphagnaceae</taxon>
        <taxon>Sphagnum</taxon>
    </lineage>
</organism>
<evidence type="ECO:0000313" key="1">
    <source>
        <dbReference type="EMBL" id="CAK9219077.1"/>
    </source>
</evidence>
<dbReference type="EMBL" id="OZ019895">
    <property type="protein sequence ID" value="CAK9219077.1"/>
    <property type="molecule type" value="Genomic_DNA"/>
</dbReference>
<proteinExistence type="predicted"/>
<accession>A0ABP0UCV0</accession>